<dbReference type="Gene3D" id="1.25.40.20">
    <property type="entry name" value="Ankyrin repeat-containing domain"/>
    <property type="match status" value="1"/>
</dbReference>
<dbReference type="InterPro" id="IPR003961">
    <property type="entry name" value="FN3_dom"/>
</dbReference>
<dbReference type="GO" id="GO:0000132">
    <property type="term" value="P:establishment of mitotic spindle orientation"/>
    <property type="evidence" value="ECO:0007669"/>
    <property type="project" value="TreeGrafter"/>
</dbReference>
<dbReference type="InterPro" id="IPR039269">
    <property type="entry name" value="ANKFN1"/>
</dbReference>
<protein>
    <recommendedName>
        <fullName evidence="7">Ankyrin repeat and fibronectin type-III domain-containing protein 1-like</fullName>
    </recommendedName>
</protein>
<name>A0A7J5YWC2_DISMA</name>
<dbReference type="CDD" id="cd00063">
    <property type="entry name" value="FN3"/>
    <property type="match status" value="1"/>
</dbReference>
<dbReference type="GO" id="GO:0007165">
    <property type="term" value="P:signal transduction"/>
    <property type="evidence" value="ECO:0007669"/>
    <property type="project" value="InterPro"/>
</dbReference>
<dbReference type="Pfam" id="PF00041">
    <property type="entry name" value="fn3"/>
    <property type="match status" value="1"/>
</dbReference>
<dbReference type="GO" id="GO:0005819">
    <property type="term" value="C:spindle"/>
    <property type="evidence" value="ECO:0007669"/>
    <property type="project" value="TreeGrafter"/>
</dbReference>
<keyword evidence="1" id="KW-0040">ANK repeat</keyword>
<dbReference type="OrthoDB" id="2428204at2759"/>
<dbReference type="SMART" id="SM00060">
    <property type="entry name" value="FN3"/>
    <property type="match status" value="1"/>
</dbReference>
<organism evidence="5 6">
    <name type="scientific">Dissostichus mawsoni</name>
    <name type="common">Antarctic cod</name>
    <dbReference type="NCBI Taxonomy" id="36200"/>
    <lineage>
        <taxon>Eukaryota</taxon>
        <taxon>Metazoa</taxon>
        <taxon>Chordata</taxon>
        <taxon>Craniata</taxon>
        <taxon>Vertebrata</taxon>
        <taxon>Euteleostomi</taxon>
        <taxon>Actinopterygii</taxon>
        <taxon>Neopterygii</taxon>
        <taxon>Teleostei</taxon>
        <taxon>Neoteleostei</taxon>
        <taxon>Acanthomorphata</taxon>
        <taxon>Eupercaria</taxon>
        <taxon>Perciformes</taxon>
        <taxon>Notothenioidei</taxon>
        <taxon>Nototheniidae</taxon>
        <taxon>Dissostichus</taxon>
    </lineage>
</organism>
<dbReference type="InterPro" id="IPR000159">
    <property type="entry name" value="RA_dom"/>
</dbReference>
<dbReference type="InterPro" id="IPR036770">
    <property type="entry name" value="Ankyrin_rpt-contain_sf"/>
</dbReference>
<dbReference type="EMBL" id="JAAKFY010000008">
    <property type="protein sequence ID" value="KAF3853493.1"/>
    <property type="molecule type" value="Genomic_DNA"/>
</dbReference>
<dbReference type="Gene3D" id="2.60.40.10">
    <property type="entry name" value="Immunoglobulins"/>
    <property type="match status" value="1"/>
</dbReference>
<evidence type="ECO:0000313" key="5">
    <source>
        <dbReference type="EMBL" id="KAF3853493.1"/>
    </source>
</evidence>
<dbReference type="InterPro" id="IPR036116">
    <property type="entry name" value="FN3_sf"/>
</dbReference>
<evidence type="ECO:0000256" key="1">
    <source>
        <dbReference type="PROSITE-ProRule" id="PRU00023"/>
    </source>
</evidence>
<feature type="region of interest" description="Disordered" evidence="2">
    <location>
        <begin position="100"/>
        <end position="138"/>
    </location>
</feature>
<dbReference type="PROSITE" id="PS50200">
    <property type="entry name" value="RA"/>
    <property type="match status" value="1"/>
</dbReference>
<keyword evidence="6" id="KW-1185">Reference proteome</keyword>
<dbReference type="SUPFAM" id="SSF48403">
    <property type="entry name" value="Ankyrin repeat"/>
    <property type="match status" value="1"/>
</dbReference>
<dbReference type="PANTHER" id="PTHR21437">
    <property type="entry name" value="WIDE AWAKE"/>
    <property type="match status" value="1"/>
</dbReference>
<evidence type="ECO:0000256" key="2">
    <source>
        <dbReference type="SAM" id="MobiDB-lite"/>
    </source>
</evidence>
<accession>A0A7J5YWC2</accession>
<proteinExistence type="predicted"/>
<reference evidence="5 6" key="1">
    <citation type="submission" date="2020-03" db="EMBL/GenBank/DDBJ databases">
        <title>Dissostichus mawsoni Genome sequencing and assembly.</title>
        <authorList>
            <person name="Park H."/>
        </authorList>
    </citation>
    <scope>NUCLEOTIDE SEQUENCE [LARGE SCALE GENOMIC DNA]</scope>
    <source>
        <strain evidence="5">DM0001</strain>
        <tissue evidence="5">Muscle</tissue>
    </source>
</reference>
<dbReference type="GO" id="GO:0061172">
    <property type="term" value="P:regulation of establishment of bipolar cell polarity"/>
    <property type="evidence" value="ECO:0007669"/>
    <property type="project" value="TreeGrafter"/>
</dbReference>
<evidence type="ECO:0000313" key="6">
    <source>
        <dbReference type="Proteomes" id="UP000518266"/>
    </source>
</evidence>
<dbReference type="PROSITE" id="PS50853">
    <property type="entry name" value="FN3"/>
    <property type="match status" value="1"/>
</dbReference>
<feature type="repeat" description="ANK" evidence="1">
    <location>
        <begin position="219"/>
        <end position="244"/>
    </location>
</feature>
<dbReference type="PANTHER" id="PTHR21437:SF2">
    <property type="entry name" value="ANKYRIN REPEAT AND FIBRONECTIN TYPE-III DOMAIN-CONTAINING PROTEIN 1-LIKE"/>
    <property type="match status" value="1"/>
</dbReference>
<comment type="caution">
    <text evidence="5">The sequence shown here is derived from an EMBL/GenBank/DDBJ whole genome shotgun (WGS) entry which is preliminary data.</text>
</comment>
<feature type="domain" description="Fibronectin type-III" evidence="4">
    <location>
        <begin position="320"/>
        <end position="416"/>
    </location>
</feature>
<evidence type="ECO:0008006" key="7">
    <source>
        <dbReference type="Google" id="ProtNLM"/>
    </source>
</evidence>
<dbReference type="InterPro" id="IPR002110">
    <property type="entry name" value="Ankyrin_rpt"/>
</dbReference>
<dbReference type="InterPro" id="IPR013783">
    <property type="entry name" value="Ig-like_fold"/>
</dbReference>
<dbReference type="SUPFAM" id="SSF49265">
    <property type="entry name" value="Fibronectin type III"/>
    <property type="match status" value="1"/>
</dbReference>
<sequence>MEMSGKTEIGKKKRRGEKVRMIETEVDKMMEEMMEGDSQTAACFQPVWCQDSDFRISFYKPHLEQPAYSVYTCHGVCPHRLESPADISFSSRVCVNATYQTPPRKTRADSPKMTQPMRGDQAHQPAPARKSGSLSSPNAARRLYRNLSGKFRVGTNPPALEDSVVSGRGGDKERLRKTTIFQSNEALFEAVEHQELDLVQLLLSQYSLEELDHNTPNSEGLLPLDIAIMTNNVPMAKLLLRAGAKESPHFVSLEGRSVHLVTLVQEAEQRVSELQAQVRSEGPCEREGSDRERQLKAWEWRLRLFRRMQTGFEHADPPDAPCAVRLSVSSSTSLRVDFQEPLCVNSAVVTKYKVSWSSAPSLSPLLGEMLVEDTTLLQCNITGLTSGTYYYVQVSAYNMKGWGPPQVSTPSCAAPSSWRDIDGRAPRQRGQKEALDQLLGQIKEAHRHCVCHEQCKAPQQGRKHSVSKSLRHLFQPTSKFVKSLKRGLYLTSILYRDDNVLVTPEDQIPIVEVEDSYSSSLMQDFLWFTKVSYLWEEIPWLQQCLSPSQSSCSCTLQTRLKMLQAVSQLQPIKDKHGNALLVLLKDMSSSPNLDGVRWTQLCKLQLQRKSISSPEEPSALDMLLITLHVSSAGRDVQPLVSAFVLETGCWNGFVSSGCGFYQAHSLHFFVTRRFSEMKQRGVMHFVNKNEKLAYHRRSRKVLAPGLYLGYLKLCTSVEQIRVLVPQKLPNVLCHTKIRDNSNVSREEWQWLQALSSLEEAIEMDNEEQSAPHRLLQDLRSAIKDLMAHINIPGNQEFRIYSQEVVEFGEKVSFLLLLPPSDEVCTAPGQNNPYSPRSGFLTLPLQVFELVHFNAYCPSFIGQYCRVSALLELESLMSQQALREAFSETELLSAKKKHQQVQEHIQEMEEVWRDARWIMDALQYARYKQPTGGISISWIIDFSKEVLPEKPPSTSSQADFLPSPMPSPEPCHKHLDEEGSSEVFLTTDSDYDSSRAQSPRELDLLPASPLSSSAPLEPRVSCVATAAAQEVGGVSAGVGGQWGTERLHSRRPSGLRAAAREGRGAVWRRRALWRGEAEGWPRAVRQRLHLPSRQIELLHITEKRQAFCVRTSSLEFPSSTSAHQPYSYHTSCPSPSTSPQRRCHRPSSVDRCCPAERCLPHLPPARTLSQDSGTQRLSSLSPAALRKGCHATLKLCVTPGTSAWEMVQLVVQEMNVVSRRMLGSSGGEQEPYKHFGLVLVVDNREKWLQDDFCPLELQNPWLRGKLCVRIKEYSPLALTQSRATTV</sequence>
<evidence type="ECO:0000259" key="4">
    <source>
        <dbReference type="PROSITE" id="PS50853"/>
    </source>
</evidence>
<dbReference type="SMART" id="SM00248">
    <property type="entry name" value="ANK"/>
    <property type="match status" value="2"/>
</dbReference>
<gene>
    <name evidence="5" type="ORF">F7725_014181</name>
</gene>
<feature type="domain" description="Ras-associating" evidence="3">
    <location>
        <begin position="1196"/>
        <end position="1272"/>
    </location>
</feature>
<feature type="region of interest" description="Disordered" evidence="2">
    <location>
        <begin position="948"/>
        <end position="974"/>
    </location>
</feature>
<dbReference type="Proteomes" id="UP000518266">
    <property type="component" value="Unassembled WGS sequence"/>
</dbReference>
<evidence type="ECO:0000259" key="3">
    <source>
        <dbReference type="PROSITE" id="PS50200"/>
    </source>
</evidence>
<dbReference type="PROSITE" id="PS50088">
    <property type="entry name" value="ANK_REPEAT"/>
    <property type="match status" value="1"/>
</dbReference>
<dbReference type="PROSITE" id="PS50297">
    <property type="entry name" value="ANK_REP_REGION"/>
    <property type="match status" value="1"/>
</dbReference>